<dbReference type="PANTHER" id="PTHR36754:SF2">
    <property type="entry name" value="E3 UBIQUITIN-PROTEIN LIGASE TRIM37"/>
    <property type="match status" value="1"/>
</dbReference>
<dbReference type="GO" id="GO:0005164">
    <property type="term" value="F:tumor necrosis factor receptor binding"/>
    <property type="evidence" value="ECO:0007669"/>
    <property type="project" value="TreeGrafter"/>
</dbReference>
<dbReference type="PROSITE" id="PS50144">
    <property type="entry name" value="MATH"/>
    <property type="match status" value="2"/>
</dbReference>
<feature type="domain" description="MATH" evidence="10">
    <location>
        <begin position="401"/>
        <end position="522"/>
    </location>
</feature>
<dbReference type="SMART" id="SM00184">
    <property type="entry name" value="RING"/>
    <property type="match status" value="1"/>
</dbReference>
<keyword evidence="4 6" id="KW-0863">Zinc-finger</keyword>
<organism evidence="11 12">
    <name type="scientific">Anopheles dirus</name>
    <dbReference type="NCBI Taxonomy" id="7168"/>
    <lineage>
        <taxon>Eukaryota</taxon>
        <taxon>Metazoa</taxon>
        <taxon>Ecdysozoa</taxon>
        <taxon>Arthropoda</taxon>
        <taxon>Hexapoda</taxon>
        <taxon>Insecta</taxon>
        <taxon>Pterygota</taxon>
        <taxon>Neoptera</taxon>
        <taxon>Endopterygota</taxon>
        <taxon>Diptera</taxon>
        <taxon>Nematocera</taxon>
        <taxon>Culicoidea</taxon>
        <taxon>Culicidae</taxon>
        <taxon>Anophelinae</taxon>
        <taxon>Anopheles</taxon>
    </lineage>
</organism>
<evidence type="ECO:0000256" key="7">
    <source>
        <dbReference type="SAM" id="Coils"/>
    </source>
</evidence>
<reference evidence="12" key="1">
    <citation type="submission" date="2013-03" db="EMBL/GenBank/DDBJ databases">
        <title>The Genome Sequence of Anopheles dirus WRAIR2.</title>
        <authorList>
            <consortium name="The Broad Institute Genomics Platform"/>
            <person name="Neafsey D.E."/>
            <person name="Walton C."/>
            <person name="Walker B."/>
            <person name="Young S.K."/>
            <person name="Zeng Q."/>
            <person name="Gargeya S."/>
            <person name="Fitzgerald M."/>
            <person name="Haas B."/>
            <person name="Abouelleil A."/>
            <person name="Allen A.W."/>
            <person name="Alvarado L."/>
            <person name="Arachchi H.M."/>
            <person name="Berlin A.M."/>
            <person name="Chapman S.B."/>
            <person name="Gainer-Dewar J."/>
            <person name="Goldberg J."/>
            <person name="Griggs A."/>
            <person name="Gujja S."/>
            <person name="Hansen M."/>
            <person name="Howarth C."/>
            <person name="Imamovic A."/>
            <person name="Ireland A."/>
            <person name="Larimer J."/>
            <person name="McCowan C."/>
            <person name="Murphy C."/>
            <person name="Pearson M."/>
            <person name="Poon T.W."/>
            <person name="Priest M."/>
            <person name="Roberts A."/>
            <person name="Saif S."/>
            <person name="Shea T."/>
            <person name="Sisk P."/>
            <person name="Sykes S."/>
            <person name="Wortman J."/>
            <person name="Nusbaum C."/>
            <person name="Birren B."/>
        </authorList>
    </citation>
    <scope>NUCLEOTIDE SEQUENCE [LARGE SCALE GENOMIC DNA]</scope>
    <source>
        <strain evidence="12">WRAIR2</strain>
    </source>
</reference>
<comment type="subcellular location">
    <subcellularLocation>
        <location evidence="1">Cytoplasm</location>
    </subcellularLocation>
</comment>
<feature type="domain" description="RING-type" evidence="9">
    <location>
        <begin position="19"/>
        <end position="64"/>
    </location>
</feature>
<dbReference type="Pfam" id="PF00097">
    <property type="entry name" value="zf-C3HC4"/>
    <property type="match status" value="1"/>
</dbReference>
<feature type="domain" description="MATH" evidence="10">
    <location>
        <begin position="249"/>
        <end position="367"/>
    </location>
</feature>
<dbReference type="GO" id="GO:0006513">
    <property type="term" value="P:protein monoubiquitination"/>
    <property type="evidence" value="ECO:0007669"/>
    <property type="project" value="TreeGrafter"/>
</dbReference>
<keyword evidence="2" id="KW-0963">Cytoplasm</keyword>
<reference evidence="11" key="2">
    <citation type="submission" date="2020-05" db="UniProtKB">
        <authorList>
            <consortium name="EnsemblMetazoa"/>
        </authorList>
    </citation>
    <scope>IDENTIFICATION</scope>
    <source>
        <strain evidence="11">WRAIR2</strain>
    </source>
</reference>
<evidence type="ECO:0008006" key="13">
    <source>
        <dbReference type="Google" id="ProtNLM"/>
    </source>
</evidence>
<keyword evidence="12" id="KW-1185">Reference proteome</keyword>
<dbReference type="SMART" id="SM00061">
    <property type="entry name" value="MATH"/>
    <property type="match status" value="2"/>
</dbReference>
<evidence type="ECO:0000256" key="8">
    <source>
        <dbReference type="SAM" id="MobiDB-lite"/>
    </source>
</evidence>
<feature type="coiled-coil region" evidence="7">
    <location>
        <begin position="369"/>
        <end position="396"/>
    </location>
</feature>
<feature type="region of interest" description="Disordered" evidence="8">
    <location>
        <begin position="547"/>
        <end position="572"/>
    </location>
</feature>
<dbReference type="Proteomes" id="UP000075884">
    <property type="component" value="Unassembled WGS sequence"/>
</dbReference>
<dbReference type="InterPro" id="IPR002083">
    <property type="entry name" value="MATH/TRAF_dom"/>
</dbReference>
<dbReference type="GO" id="GO:0016235">
    <property type="term" value="C:aggresome"/>
    <property type="evidence" value="ECO:0007669"/>
    <property type="project" value="TreeGrafter"/>
</dbReference>
<sequence>MASGSGDQRVQCLSEALQCLICLRHVEDPRLCPQCSKLFCYGCIRHWLQKADDENGNPACPNCRNSCTLDNFVKILEGSPLDACKAFVNDLSAPDRSEECTTLKDPPSAEKIQQRLQKLLLETEAVYIETEQRVTHELDKQRILVKQSKDTLIKTINMIVQQELKDIHQQFHAKTAEINAWAEIMTNKLDKHQFTVLSAKATVDQSSPEEIVSKHMEVEKTCATVSNGLKAISLNVKPHSYKSNLIPEPSIWKFAVHKYSAVRRTNEIQYSDFVTDDIGSIWRLEIHPNGFEDAKNTSLSIFLQLYNGIEGQYHYSFELVGLSGNHYYEDETYFEQRKGWGQNHFIDLKSLQESFLVDDSIELKFSVRALNLIDKYDKMKKRADLLTAEVEQLKKTAYPDCLAQVVTIRNVVEATKSFACLYSDILSDDIGGRWRLQVYPGGNGDCKGQFISIFLELCVGIPNKYEFTVALLHQNDKKIVRKTLEYCIQPSLPFGWKTFLGREELINNGYIQKDSLSICLTIKPPNAAQKFNYLRQYHGHAMENMQPARKDSVISNDSKPSTSQEPLESRLRKTSISFVKNLFTKSTSTDQQ</sequence>
<proteinExistence type="predicted"/>
<dbReference type="InterPro" id="IPR037299">
    <property type="entry name" value="TRIM37_MATH"/>
</dbReference>
<dbReference type="EnsemblMetazoa" id="ADIR008487-RA">
    <property type="protein sequence ID" value="ADIR008487-PA"/>
    <property type="gene ID" value="ADIR008487"/>
</dbReference>
<keyword evidence="5" id="KW-0862">Zinc</keyword>
<dbReference type="GO" id="GO:0005634">
    <property type="term" value="C:nucleus"/>
    <property type="evidence" value="ECO:0007669"/>
    <property type="project" value="UniProtKB-ARBA"/>
</dbReference>
<dbReference type="AlphaFoldDB" id="A0A182NLF6"/>
<evidence type="ECO:0000259" key="10">
    <source>
        <dbReference type="PROSITE" id="PS50144"/>
    </source>
</evidence>
<evidence type="ECO:0000256" key="5">
    <source>
        <dbReference type="ARBA" id="ARBA00022833"/>
    </source>
</evidence>
<protein>
    <recommendedName>
        <fullName evidence="13">RING-type domain-containing protein</fullName>
    </recommendedName>
</protein>
<accession>A0A182NLF6</accession>
<name>A0A182NLF6_9DIPT</name>
<evidence type="ECO:0000259" key="9">
    <source>
        <dbReference type="PROSITE" id="PS50089"/>
    </source>
</evidence>
<dbReference type="GO" id="GO:0070842">
    <property type="term" value="P:aggresome assembly"/>
    <property type="evidence" value="ECO:0007669"/>
    <property type="project" value="TreeGrafter"/>
</dbReference>
<evidence type="ECO:0000313" key="11">
    <source>
        <dbReference type="EnsemblMetazoa" id="ADIR008487-PA"/>
    </source>
</evidence>
<evidence type="ECO:0000313" key="12">
    <source>
        <dbReference type="Proteomes" id="UP000075884"/>
    </source>
</evidence>
<dbReference type="InterPro" id="IPR001841">
    <property type="entry name" value="Znf_RING"/>
</dbReference>
<dbReference type="GO" id="GO:0005778">
    <property type="term" value="C:peroxisomal membrane"/>
    <property type="evidence" value="ECO:0007669"/>
    <property type="project" value="TreeGrafter"/>
</dbReference>
<dbReference type="STRING" id="7168.A0A182NLF6"/>
<keyword evidence="7" id="KW-0175">Coiled coil</keyword>
<evidence type="ECO:0000256" key="2">
    <source>
        <dbReference type="ARBA" id="ARBA00022490"/>
    </source>
</evidence>
<evidence type="ECO:0000256" key="3">
    <source>
        <dbReference type="ARBA" id="ARBA00022723"/>
    </source>
</evidence>
<dbReference type="CDD" id="cd03773">
    <property type="entry name" value="MATH_TRIM37"/>
    <property type="match status" value="1"/>
</dbReference>
<dbReference type="GO" id="GO:0031625">
    <property type="term" value="F:ubiquitin protein ligase binding"/>
    <property type="evidence" value="ECO:0007669"/>
    <property type="project" value="TreeGrafter"/>
</dbReference>
<dbReference type="Pfam" id="PF22486">
    <property type="entry name" value="MATH_2"/>
    <property type="match status" value="2"/>
</dbReference>
<dbReference type="InterPro" id="IPR013083">
    <property type="entry name" value="Znf_RING/FYVE/PHD"/>
</dbReference>
<dbReference type="Gene3D" id="2.60.210.10">
    <property type="entry name" value="Apoptosis, Tumor Necrosis Factor Receptor Associated Protein 2, Chain A"/>
    <property type="match status" value="2"/>
</dbReference>
<dbReference type="GO" id="GO:0061630">
    <property type="term" value="F:ubiquitin protein ligase activity"/>
    <property type="evidence" value="ECO:0007669"/>
    <property type="project" value="TreeGrafter"/>
</dbReference>
<evidence type="ECO:0000256" key="4">
    <source>
        <dbReference type="ARBA" id="ARBA00022771"/>
    </source>
</evidence>
<dbReference type="SUPFAM" id="SSF49599">
    <property type="entry name" value="TRAF domain-like"/>
    <property type="match status" value="2"/>
</dbReference>
<dbReference type="GO" id="GO:0051865">
    <property type="term" value="P:protein autoubiquitination"/>
    <property type="evidence" value="ECO:0007669"/>
    <property type="project" value="TreeGrafter"/>
</dbReference>
<dbReference type="PROSITE" id="PS50089">
    <property type="entry name" value="ZF_RING_2"/>
    <property type="match status" value="1"/>
</dbReference>
<dbReference type="SUPFAM" id="SSF57850">
    <property type="entry name" value="RING/U-box"/>
    <property type="match status" value="1"/>
</dbReference>
<keyword evidence="3" id="KW-0479">Metal-binding</keyword>
<dbReference type="CDD" id="cd16619">
    <property type="entry name" value="mRING-HC-C4C4_TRIM37_C-VIII"/>
    <property type="match status" value="1"/>
</dbReference>
<dbReference type="InterPro" id="IPR008974">
    <property type="entry name" value="TRAF-like"/>
</dbReference>
<dbReference type="GO" id="GO:0008270">
    <property type="term" value="F:zinc ion binding"/>
    <property type="evidence" value="ECO:0007669"/>
    <property type="project" value="UniProtKB-KW"/>
</dbReference>
<evidence type="ECO:0000256" key="1">
    <source>
        <dbReference type="ARBA" id="ARBA00004496"/>
    </source>
</evidence>
<dbReference type="VEuPathDB" id="VectorBase:ADIR008487"/>
<dbReference type="PANTHER" id="PTHR36754">
    <property type="entry name" value="E3 UBIQUITIN-PROTEIN LIGASE TRIM37"/>
    <property type="match status" value="1"/>
</dbReference>
<feature type="compositionally biased region" description="Polar residues" evidence="8">
    <location>
        <begin position="553"/>
        <end position="566"/>
    </location>
</feature>
<dbReference type="InterPro" id="IPR018957">
    <property type="entry name" value="Znf_C3HC4_RING-type"/>
</dbReference>
<evidence type="ECO:0000256" key="6">
    <source>
        <dbReference type="PROSITE-ProRule" id="PRU00175"/>
    </source>
</evidence>
<dbReference type="InterPro" id="IPR053003">
    <property type="entry name" value="TRIM_RBCC_E3_ubiq-ligases"/>
</dbReference>
<dbReference type="Gene3D" id="3.30.40.10">
    <property type="entry name" value="Zinc/RING finger domain, C3HC4 (zinc finger)"/>
    <property type="match status" value="1"/>
</dbReference>